<keyword evidence="2" id="KW-1185">Reference proteome</keyword>
<protein>
    <submittedName>
        <fullName evidence="1">CarboxypepD_reg-like domain-containing protein</fullName>
    </submittedName>
</protein>
<dbReference type="Pfam" id="PF13715">
    <property type="entry name" value="CarbopepD_reg_2"/>
    <property type="match status" value="1"/>
</dbReference>
<evidence type="ECO:0000313" key="2">
    <source>
        <dbReference type="Proteomes" id="UP000184406"/>
    </source>
</evidence>
<dbReference type="SUPFAM" id="SSF49464">
    <property type="entry name" value="Carboxypeptidase regulatory domain-like"/>
    <property type="match status" value="1"/>
</dbReference>
<sequence length="541" mass="63289">MGRFGHNIIAFFFLAFATVHSQENQFVSGVLLDSETLEPISFASIRVKNRAVGVISNNDGSFRVPLKFRELNDTLHISSMGYDSKEIVISSLRPKDINQLYLNPMLVQLEEVTLSASKKSRRDRNAGNDKDKPVTAEDIIAKAIEKIPLNYPFNPQSYVGYYRDYQWKSGGYTNLNEAIVEVFDKGFGTLDYEESNTRIYEYSRNTNFPIDSLSERLYDYGEYKTKTIPRAYLNSYGGNEFVILRIMDAIRNYNTFSYSYVDHLDTDFVKNHDFTIEDDTSLDGLPLYVIDIYKHNRRIMVRGKIYISKDNFEIVKLEYATYDALLGTRKISKTSKRIEDRLLYRTVVEYKKEDHKMFPSYISFSNKFEVKVPPVFTVKDVLIDFENQRFEIAFNRVPLHFRVLKDKNYNISYKGKGIDVEKVVLADSVTVQLYPKMNLGDQALEIFYKEPGEIAKDDFRIVMDNIIDMDGNKLDYSETYSLMQFREFFVQQRKPVVQYPDKHLYMGKNWPIFQDQPIIKPDNYHDFWMNTPLRNEGAIIK</sequence>
<accession>A0A1M5FN96</accession>
<organism evidence="1 2">
    <name type="scientific">Arenibacter palladensis</name>
    <dbReference type="NCBI Taxonomy" id="237373"/>
    <lineage>
        <taxon>Bacteria</taxon>
        <taxon>Pseudomonadati</taxon>
        <taxon>Bacteroidota</taxon>
        <taxon>Flavobacteriia</taxon>
        <taxon>Flavobacteriales</taxon>
        <taxon>Flavobacteriaceae</taxon>
        <taxon>Arenibacter</taxon>
    </lineage>
</organism>
<dbReference type="RefSeq" id="WP_072864663.1">
    <property type="nucleotide sequence ID" value="NZ_FQUX01000009.1"/>
</dbReference>
<dbReference type="EMBL" id="FQUX01000009">
    <property type="protein sequence ID" value="SHF92988.1"/>
    <property type="molecule type" value="Genomic_DNA"/>
</dbReference>
<proteinExistence type="predicted"/>
<dbReference type="Proteomes" id="UP000184406">
    <property type="component" value="Unassembled WGS sequence"/>
</dbReference>
<dbReference type="InterPro" id="IPR008969">
    <property type="entry name" value="CarboxyPept-like_regulatory"/>
</dbReference>
<gene>
    <name evidence="1" type="ORF">SAMN03080594_109146</name>
</gene>
<dbReference type="OrthoDB" id="1201225at2"/>
<reference evidence="2" key="1">
    <citation type="submission" date="2016-11" db="EMBL/GenBank/DDBJ databases">
        <authorList>
            <person name="Varghese N."/>
            <person name="Submissions S."/>
        </authorList>
    </citation>
    <scope>NUCLEOTIDE SEQUENCE [LARGE SCALE GENOMIC DNA]</scope>
    <source>
        <strain evidence="2">DSM 17539</strain>
    </source>
</reference>
<evidence type="ECO:0000313" key="1">
    <source>
        <dbReference type="EMBL" id="SHF92988.1"/>
    </source>
</evidence>
<dbReference type="AlphaFoldDB" id="A0A1M5FN96"/>
<name>A0A1M5FN96_9FLAO</name>